<dbReference type="HAMAP" id="MF_01006">
    <property type="entry name" value="Undec_diphosphatase"/>
    <property type="match status" value="1"/>
</dbReference>
<evidence type="ECO:0000256" key="1">
    <source>
        <dbReference type="ARBA" id="ARBA00004651"/>
    </source>
</evidence>
<keyword evidence="19" id="KW-1185">Reference proteome</keyword>
<evidence type="ECO:0000256" key="10">
    <source>
        <dbReference type="ARBA" id="ARBA00022989"/>
    </source>
</evidence>
<sequence length="262" mass="29090">MILKAIILGIIEGLTEFLPISSTGHLIIANKYINFTGEFANVFDVVIQVGAILAVIFYFWNKIFPSFDDKKQAKRVYSLWFKVVVGFLPAAVLGFLFEEKIDQYLFNPTSVAIALIFGAILLIIAENRLKRVRINDTDKMGYTDAALVGLFQCLALWPGMSRSASTIIGGLLIGLSREVSAEFSFFLAIPTLVGASVLKLLKSSLAFSSIEWITLFVGTLVSFIVALLVIKLFMGYIKKKDLKPFAYYRIVLAIVVLIVELL</sequence>
<dbReference type="AlphaFoldDB" id="I7KWH5"/>
<protein>
    <recommendedName>
        <fullName evidence="4 17">Undecaprenyl-diphosphatase</fullName>
        <ecNumber evidence="3 17">3.6.1.27</ecNumber>
    </recommendedName>
    <alternativeName>
        <fullName evidence="15 17">Bacitracin resistance protein</fullName>
    </alternativeName>
    <alternativeName>
        <fullName evidence="14 17">Undecaprenyl pyrophosphate phosphatase</fullName>
    </alternativeName>
</protein>
<dbReference type="STRING" id="857293.CAAU_2438"/>
<evidence type="ECO:0000256" key="4">
    <source>
        <dbReference type="ARBA" id="ARBA00021581"/>
    </source>
</evidence>
<dbReference type="GO" id="GO:0046677">
    <property type="term" value="P:response to antibiotic"/>
    <property type="evidence" value="ECO:0007669"/>
    <property type="project" value="UniProtKB-UniRule"/>
</dbReference>
<dbReference type="InterPro" id="IPR003824">
    <property type="entry name" value="UppP"/>
</dbReference>
<accession>I7KWH5</accession>
<comment type="similarity">
    <text evidence="2 17">Belongs to the UppP family.</text>
</comment>
<evidence type="ECO:0000256" key="15">
    <source>
        <dbReference type="ARBA" id="ARBA00032932"/>
    </source>
</evidence>
<keyword evidence="7 17" id="KW-0378">Hydrolase</keyword>
<comment type="miscellaneous">
    <text evidence="17">Bacitracin is thought to be involved in the inhibition of peptidoglycan synthesis by sequestering undecaprenyl diphosphate, thereby reducing the pool of lipid carrier available.</text>
</comment>
<keyword evidence="11 17" id="KW-0472">Membrane</keyword>
<evidence type="ECO:0000256" key="17">
    <source>
        <dbReference type="HAMAP-Rule" id="MF_01006"/>
    </source>
</evidence>
<evidence type="ECO:0000256" key="6">
    <source>
        <dbReference type="ARBA" id="ARBA00022692"/>
    </source>
</evidence>
<evidence type="ECO:0000256" key="11">
    <source>
        <dbReference type="ARBA" id="ARBA00023136"/>
    </source>
</evidence>
<dbReference type="Pfam" id="PF02673">
    <property type="entry name" value="BacA"/>
    <property type="match status" value="1"/>
</dbReference>
<reference evidence="18 19" key="1">
    <citation type="journal article" date="2011" name="J. Bacteriol.">
        <title>Draft genome sequence of Caloramator australicus strain RC3T, a thermoanaerobe from the Great Artesian Basin of Australia.</title>
        <authorList>
            <person name="Ogg C.D."/>
            <person name="Patel B.K.C."/>
        </authorList>
    </citation>
    <scope>NUCLEOTIDE SEQUENCE [LARGE SCALE GENOMIC DNA]</scope>
    <source>
        <strain evidence="18 19">RC3</strain>
    </source>
</reference>
<feature type="transmembrane region" description="Helical" evidence="17">
    <location>
        <begin position="39"/>
        <end position="59"/>
    </location>
</feature>
<feature type="transmembrane region" description="Helical" evidence="17">
    <location>
        <begin position="180"/>
        <end position="201"/>
    </location>
</feature>
<keyword evidence="10 17" id="KW-1133">Transmembrane helix</keyword>
<evidence type="ECO:0000256" key="7">
    <source>
        <dbReference type="ARBA" id="ARBA00022801"/>
    </source>
</evidence>
<evidence type="ECO:0000256" key="16">
    <source>
        <dbReference type="ARBA" id="ARBA00047594"/>
    </source>
</evidence>
<evidence type="ECO:0000256" key="2">
    <source>
        <dbReference type="ARBA" id="ARBA00010621"/>
    </source>
</evidence>
<evidence type="ECO:0000313" key="18">
    <source>
        <dbReference type="EMBL" id="CCJ34521.1"/>
    </source>
</evidence>
<dbReference type="PANTHER" id="PTHR30622:SF3">
    <property type="entry name" value="UNDECAPRENYL-DIPHOSPHATASE"/>
    <property type="match status" value="1"/>
</dbReference>
<feature type="transmembrane region" description="Helical" evidence="17">
    <location>
        <begin position="109"/>
        <end position="129"/>
    </location>
</feature>
<comment type="catalytic activity">
    <reaction evidence="16 17">
        <text>di-trans,octa-cis-undecaprenyl diphosphate + H2O = di-trans,octa-cis-undecaprenyl phosphate + phosphate + H(+)</text>
        <dbReference type="Rhea" id="RHEA:28094"/>
        <dbReference type="ChEBI" id="CHEBI:15377"/>
        <dbReference type="ChEBI" id="CHEBI:15378"/>
        <dbReference type="ChEBI" id="CHEBI:43474"/>
        <dbReference type="ChEBI" id="CHEBI:58405"/>
        <dbReference type="ChEBI" id="CHEBI:60392"/>
        <dbReference type="EC" id="3.6.1.27"/>
    </reaction>
</comment>
<evidence type="ECO:0000256" key="5">
    <source>
        <dbReference type="ARBA" id="ARBA00022475"/>
    </source>
</evidence>
<comment type="function">
    <text evidence="17">Catalyzes the dephosphorylation of undecaprenyl diphosphate (UPP). Confers resistance to bacitracin.</text>
</comment>
<feature type="transmembrane region" description="Helical" evidence="17">
    <location>
        <begin position="141"/>
        <end position="160"/>
    </location>
</feature>
<dbReference type="RefSeq" id="WP_008909768.1">
    <property type="nucleotide sequence ID" value="NZ_CAKP01000129.1"/>
</dbReference>
<proteinExistence type="inferred from homology"/>
<evidence type="ECO:0000256" key="12">
    <source>
        <dbReference type="ARBA" id="ARBA00023251"/>
    </source>
</evidence>
<feature type="transmembrane region" description="Helical" evidence="17">
    <location>
        <begin position="79"/>
        <end position="97"/>
    </location>
</feature>
<dbReference type="GO" id="GO:0005886">
    <property type="term" value="C:plasma membrane"/>
    <property type="evidence" value="ECO:0007669"/>
    <property type="project" value="UniProtKB-SubCell"/>
</dbReference>
<name>I7KWH5_9CLOT</name>
<dbReference type="GO" id="GO:0071555">
    <property type="term" value="P:cell wall organization"/>
    <property type="evidence" value="ECO:0007669"/>
    <property type="project" value="UniProtKB-KW"/>
</dbReference>
<gene>
    <name evidence="17" type="primary">uppP</name>
    <name evidence="18" type="ORF">CAAU_2438</name>
</gene>
<organism evidence="18 19">
    <name type="scientific">Caloramator australicus RC3</name>
    <dbReference type="NCBI Taxonomy" id="857293"/>
    <lineage>
        <taxon>Bacteria</taxon>
        <taxon>Bacillati</taxon>
        <taxon>Bacillota</taxon>
        <taxon>Clostridia</taxon>
        <taxon>Eubacteriales</taxon>
        <taxon>Clostridiaceae</taxon>
        <taxon>Caloramator</taxon>
    </lineage>
</organism>
<dbReference type="GO" id="GO:0009252">
    <property type="term" value="P:peptidoglycan biosynthetic process"/>
    <property type="evidence" value="ECO:0007669"/>
    <property type="project" value="UniProtKB-KW"/>
</dbReference>
<evidence type="ECO:0000256" key="14">
    <source>
        <dbReference type="ARBA" id="ARBA00032707"/>
    </source>
</evidence>
<evidence type="ECO:0000313" key="19">
    <source>
        <dbReference type="Proteomes" id="UP000007652"/>
    </source>
</evidence>
<keyword evidence="12 17" id="KW-0046">Antibiotic resistance</keyword>
<feature type="transmembrane region" description="Helical" evidence="17">
    <location>
        <begin position="213"/>
        <end position="233"/>
    </location>
</feature>
<evidence type="ECO:0000256" key="13">
    <source>
        <dbReference type="ARBA" id="ARBA00023316"/>
    </source>
</evidence>
<dbReference type="NCBIfam" id="TIGR00753">
    <property type="entry name" value="undec_PP_bacA"/>
    <property type="match status" value="1"/>
</dbReference>
<keyword evidence="13 17" id="KW-0961">Cell wall biogenesis/degradation</keyword>
<keyword evidence="8 17" id="KW-0133">Cell shape</keyword>
<dbReference type="NCBIfam" id="NF001389">
    <property type="entry name" value="PRK00281.1-2"/>
    <property type="match status" value="1"/>
</dbReference>
<dbReference type="EMBL" id="CAKP01000129">
    <property type="protein sequence ID" value="CCJ34521.1"/>
    <property type="molecule type" value="Genomic_DNA"/>
</dbReference>
<evidence type="ECO:0000256" key="3">
    <source>
        <dbReference type="ARBA" id="ARBA00012374"/>
    </source>
</evidence>
<dbReference type="GO" id="GO:0008360">
    <property type="term" value="P:regulation of cell shape"/>
    <property type="evidence" value="ECO:0007669"/>
    <property type="project" value="UniProtKB-KW"/>
</dbReference>
<feature type="transmembrane region" description="Helical" evidence="17">
    <location>
        <begin position="245"/>
        <end position="261"/>
    </location>
</feature>
<dbReference type="eggNOG" id="COG1968">
    <property type="taxonomic scope" value="Bacteria"/>
</dbReference>
<keyword evidence="9 17" id="KW-0573">Peptidoglycan synthesis</keyword>
<dbReference type="Proteomes" id="UP000007652">
    <property type="component" value="Unassembled WGS sequence"/>
</dbReference>
<keyword evidence="5 17" id="KW-1003">Cell membrane</keyword>
<dbReference type="NCBIfam" id="NF001390">
    <property type="entry name" value="PRK00281.1-4"/>
    <property type="match status" value="1"/>
</dbReference>
<keyword evidence="6 17" id="KW-0812">Transmembrane</keyword>
<comment type="subcellular location">
    <subcellularLocation>
        <location evidence="1 17">Cell membrane</location>
        <topology evidence="1 17">Multi-pass membrane protein</topology>
    </subcellularLocation>
</comment>
<dbReference type="EC" id="3.6.1.27" evidence="3 17"/>
<dbReference type="GO" id="GO:0050380">
    <property type="term" value="F:undecaprenyl-diphosphatase activity"/>
    <property type="evidence" value="ECO:0007669"/>
    <property type="project" value="UniProtKB-UniRule"/>
</dbReference>
<comment type="caution">
    <text evidence="18">The sequence shown here is derived from an EMBL/GenBank/DDBJ whole genome shotgun (WGS) entry which is preliminary data.</text>
</comment>
<evidence type="ECO:0000256" key="9">
    <source>
        <dbReference type="ARBA" id="ARBA00022984"/>
    </source>
</evidence>
<evidence type="ECO:0000256" key="8">
    <source>
        <dbReference type="ARBA" id="ARBA00022960"/>
    </source>
</evidence>
<dbReference type="PANTHER" id="PTHR30622">
    <property type="entry name" value="UNDECAPRENYL-DIPHOSPHATASE"/>
    <property type="match status" value="1"/>
</dbReference>